<dbReference type="OrthoDB" id="253012at2759"/>
<feature type="region of interest" description="Disordered" evidence="1">
    <location>
        <begin position="64"/>
        <end position="85"/>
    </location>
</feature>
<gene>
    <name evidence="2" type="ORF">MOQ_000729</name>
</gene>
<feature type="compositionally biased region" description="Basic and acidic residues" evidence="1">
    <location>
        <begin position="65"/>
        <end position="80"/>
    </location>
</feature>
<feature type="region of interest" description="Disordered" evidence="1">
    <location>
        <begin position="448"/>
        <end position="480"/>
    </location>
</feature>
<dbReference type="Proteomes" id="UP000007350">
    <property type="component" value="Unassembled WGS sequence"/>
</dbReference>
<sequence>MPLSDGTKVAMHVDALAVLDDIRRTGQLIEEFRWLKKHGGSRVALERLRSEINKLKASQANLLESRGKGKDPHDAQHETLHASPSYRGDGLIITPRLRPDKLQQEGLETPMHVGCSPDVDRSSLTEKKGIIALHQNKYDNPDQDRERVYLKPLLSSTPPSQDYRRYCSVVLAVVLAEAHIRREIIHKYEKRRLKLINHFKEGCIIIALSNRPPYLHGVSGTPNSNAEPHREPYLLSEPHQERQTTSVRTSIIKHTHRTNSFSYFKQNELYNPPINSMQQENLWKTNFETTYESNAAEEIGHTKRKQKEWATKIAKEETTRQRAAEEEAARRKAAEEEAARRKAEEEEAARRKSEEEEAARRKAEEEEAVRRKAAEEEAARRMAEEEEAARWKAEEEAARRMAAEEQKANLRRERELMGSATTHCINGFAGNFLSECIVSAAGAFRTELDRRKAEEEEAARRKAEEEEAARRMAEEGRRSC</sequence>
<evidence type="ECO:0000313" key="3">
    <source>
        <dbReference type="Proteomes" id="UP000007350"/>
    </source>
</evidence>
<organism evidence="2 3">
    <name type="scientific">Trypanosoma cruzi marinkellei</name>
    <dbReference type="NCBI Taxonomy" id="85056"/>
    <lineage>
        <taxon>Eukaryota</taxon>
        <taxon>Discoba</taxon>
        <taxon>Euglenozoa</taxon>
        <taxon>Kinetoplastea</taxon>
        <taxon>Metakinetoplastina</taxon>
        <taxon>Trypanosomatida</taxon>
        <taxon>Trypanosomatidae</taxon>
        <taxon>Trypanosoma</taxon>
        <taxon>Schizotrypanum</taxon>
    </lineage>
</organism>
<reference evidence="2 3" key="1">
    <citation type="journal article" date="2012" name="BMC Genomics">
        <title>Comparative genomic analysis of human infective Trypanosoma cruzi lineages with the bat-restricted subspecies T. cruzi marinkellei.</title>
        <authorList>
            <person name="Franzen O."/>
            <person name="Talavera-Lopez C."/>
            <person name="Ochaya S."/>
            <person name="Butler C.E."/>
            <person name="Messenger L.A."/>
            <person name="Lewis M.D."/>
            <person name="Llewellyn M.S."/>
            <person name="Marinkelle C.J."/>
            <person name="Tyler K.M."/>
            <person name="Miles M.A."/>
            <person name="Andersson B."/>
        </authorList>
    </citation>
    <scope>NUCLEOTIDE SEQUENCE [LARGE SCALE GENOMIC DNA]</scope>
    <source>
        <strain evidence="2 3">B7</strain>
    </source>
</reference>
<name>K2NMN2_TRYCR</name>
<proteinExistence type="predicted"/>
<protein>
    <submittedName>
        <fullName evidence="2">Kinetoplast DNA-associated protein, putative</fullName>
    </submittedName>
</protein>
<keyword evidence="3" id="KW-1185">Reference proteome</keyword>
<evidence type="ECO:0000256" key="1">
    <source>
        <dbReference type="SAM" id="MobiDB-lite"/>
    </source>
</evidence>
<evidence type="ECO:0000313" key="2">
    <source>
        <dbReference type="EMBL" id="EKF39049.1"/>
    </source>
</evidence>
<accession>K2NMN2</accession>
<dbReference type="EMBL" id="AHKC01001848">
    <property type="protein sequence ID" value="EKF39049.1"/>
    <property type="molecule type" value="Genomic_DNA"/>
</dbReference>
<dbReference type="AlphaFoldDB" id="K2NMN2"/>
<comment type="caution">
    <text evidence="2">The sequence shown here is derived from an EMBL/GenBank/DDBJ whole genome shotgun (WGS) entry which is preliminary data.</text>
</comment>
<feature type="region of interest" description="Disordered" evidence="1">
    <location>
        <begin position="307"/>
        <end position="370"/>
    </location>
</feature>